<protein>
    <submittedName>
        <fullName evidence="1">Uncharacterized protein</fullName>
    </submittedName>
</protein>
<gene>
    <name evidence="1" type="ORF">EBB79_15595</name>
</gene>
<dbReference type="Proteomes" id="UP000283063">
    <property type="component" value="Chromosome"/>
</dbReference>
<name>A0A3T0N5B2_9RHOB</name>
<dbReference type="AlphaFoldDB" id="A0A3T0N5B2"/>
<dbReference type="OrthoDB" id="7933758at2"/>
<evidence type="ECO:0000313" key="2">
    <source>
        <dbReference type="Proteomes" id="UP000283063"/>
    </source>
</evidence>
<accession>A0A3T0N5B2</accession>
<organism evidence="1 2">
    <name type="scientific">Parasedimentitalea marina</name>
    <dbReference type="NCBI Taxonomy" id="2483033"/>
    <lineage>
        <taxon>Bacteria</taxon>
        <taxon>Pseudomonadati</taxon>
        <taxon>Pseudomonadota</taxon>
        <taxon>Alphaproteobacteria</taxon>
        <taxon>Rhodobacterales</taxon>
        <taxon>Paracoccaceae</taxon>
        <taxon>Parasedimentitalea</taxon>
    </lineage>
</organism>
<proteinExistence type="predicted"/>
<keyword evidence="2" id="KW-1185">Reference proteome</keyword>
<reference evidence="1 2" key="1">
    <citation type="submission" date="2018-10" db="EMBL/GenBank/DDBJ databases">
        <title>Parasedimentitalea marina sp. nov., a psychrophilic bacterium isolated from deep seawater of the New Britain Trench.</title>
        <authorList>
            <person name="Cao J."/>
        </authorList>
    </citation>
    <scope>NUCLEOTIDE SEQUENCE [LARGE SCALE GENOMIC DNA]</scope>
    <source>
        <strain evidence="1 2">W43</strain>
    </source>
</reference>
<dbReference type="EMBL" id="CP033219">
    <property type="protein sequence ID" value="AZV79159.1"/>
    <property type="molecule type" value="Genomic_DNA"/>
</dbReference>
<dbReference type="KEGG" id="sedi:EBB79_15595"/>
<evidence type="ECO:0000313" key="1">
    <source>
        <dbReference type="EMBL" id="AZV79159.1"/>
    </source>
</evidence>
<sequence>MNAMQTAEYARALYSAHGDKAEAEAARKMHECELAKSPEKARDWQAIRRAIRSMRGPNQS</sequence>
<dbReference type="RefSeq" id="WP_127749708.1">
    <property type="nucleotide sequence ID" value="NZ_CP033219.1"/>
</dbReference>